<keyword evidence="7" id="KW-1185">Reference proteome</keyword>
<dbReference type="PANTHER" id="PTHR47219">
    <property type="entry name" value="RAB GTPASE-ACTIVATING PROTEIN 1-LIKE"/>
    <property type="match status" value="1"/>
</dbReference>
<evidence type="ECO:0000256" key="1">
    <source>
        <dbReference type="ARBA" id="ARBA00022468"/>
    </source>
</evidence>
<dbReference type="InterPro" id="IPR050302">
    <property type="entry name" value="Rab_GAP_TBC_domain"/>
</dbReference>
<evidence type="ECO:0000313" key="6">
    <source>
        <dbReference type="EMBL" id="KAG2195937.1"/>
    </source>
</evidence>
<dbReference type="GO" id="GO:0031267">
    <property type="term" value="F:small GTPase binding"/>
    <property type="evidence" value="ECO:0007669"/>
    <property type="project" value="TreeGrafter"/>
</dbReference>
<dbReference type="FunFam" id="1.10.472.80:FF:000027">
    <property type="entry name" value="GTPase activating protein (Evi5)"/>
    <property type="match status" value="1"/>
</dbReference>
<feature type="region of interest" description="Disordered" evidence="4">
    <location>
        <begin position="134"/>
        <end position="171"/>
    </location>
</feature>
<feature type="domain" description="Rab-GAP TBC" evidence="5">
    <location>
        <begin position="261"/>
        <end position="445"/>
    </location>
</feature>
<dbReference type="PROSITE" id="PS50086">
    <property type="entry name" value="TBC_RABGAP"/>
    <property type="match status" value="1"/>
</dbReference>
<dbReference type="FunFam" id="1.10.10.750:FF:000003">
    <property type="entry name" value="GTPase activating protein (Evi5)"/>
    <property type="match status" value="1"/>
</dbReference>
<dbReference type="PANTHER" id="PTHR47219:SF22">
    <property type="entry name" value="RAB-GAP TBC DOMAIN-CONTAINING PROTEIN"/>
    <property type="match status" value="1"/>
</dbReference>
<dbReference type="FunFam" id="1.10.8.270:FF:000001">
    <property type="entry name" value="TBC1 domain family member 1"/>
    <property type="match status" value="1"/>
</dbReference>
<dbReference type="Gene3D" id="1.10.10.750">
    <property type="entry name" value="Ypt/Rab-GAP domain of gyp1p, domain 1"/>
    <property type="match status" value="1"/>
</dbReference>
<accession>A0A8H7UVV1</accession>
<evidence type="ECO:0000256" key="3">
    <source>
        <dbReference type="SAM" id="Coils"/>
    </source>
</evidence>
<dbReference type="GO" id="GO:0005096">
    <property type="term" value="F:GTPase activator activity"/>
    <property type="evidence" value="ECO:0007669"/>
    <property type="project" value="UniProtKB-KW"/>
</dbReference>
<organism evidence="6 7">
    <name type="scientific">Mucor plumbeus</name>
    <dbReference type="NCBI Taxonomy" id="97098"/>
    <lineage>
        <taxon>Eukaryota</taxon>
        <taxon>Fungi</taxon>
        <taxon>Fungi incertae sedis</taxon>
        <taxon>Mucoromycota</taxon>
        <taxon>Mucoromycotina</taxon>
        <taxon>Mucoromycetes</taxon>
        <taxon>Mucorales</taxon>
        <taxon>Mucorineae</taxon>
        <taxon>Mucoraceae</taxon>
        <taxon>Mucor</taxon>
    </lineage>
</organism>
<keyword evidence="1" id="KW-0343">GTPase activation</keyword>
<reference evidence="6" key="1">
    <citation type="submission" date="2020-12" db="EMBL/GenBank/DDBJ databases">
        <title>Metabolic potential, ecology and presence of endohyphal bacteria is reflected in genomic diversity of Mucoromycotina.</title>
        <authorList>
            <person name="Muszewska A."/>
            <person name="Okrasinska A."/>
            <person name="Steczkiewicz K."/>
            <person name="Drgas O."/>
            <person name="Orlowska M."/>
            <person name="Perlinska-Lenart U."/>
            <person name="Aleksandrzak-Piekarczyk T."/>
            <person name="Szatraj K."/>
            <person name="Zielenkiewicz U."/>
            <person name="Pilsyk S."/>
            <person name="Malc E."/>
            <person name="Mieczkowski P."/>
            <person name="Kruszewska J.S."/>
            <person name="Biernat P."/>
            <person name="Pawlowska J."/>
        </authorList>
    </citation>
    <scope>NUCLEOTIDE SEQUENCE</scope>
    <source>
        <strain evidence="6">CBS 226.32</strain>
    </source>
</reference>
<proteinExistence type="predicted"/>
<name>A0A8H7UVV1_9FUNG</name>
<evidence type="ECO:0000259" key="5">
    <source>
        <dbReference type="PROSITE" id="PS50086"/>
    </source>
</evidence>
<feature type="coiled-coil region" evidence="3">
    <location>
        <begin position="618"/>
        <end position="659"/>
    </location>
</feature>
<dbReference type="EMBL" id="JAEPRC010000501">
    <property type="protein sequence ID" value="KAG2195937.1"/>
    <property type="molecule type" value="Genomic_DNA"/>
</dbReference>
<dbReference type="Gene3D" id="1.10.8.270">
    <property type="entry name" value="putative rabgap domain of human tbc1 domain family member 14 like domains"/>
    <property type="match status" value="1"/>
</dbReference>
<evidence type="ECO:0000256" key="2">
    <source>
        <dbReference type="ARBA" id="ARBA00023054"/>
    </source>
</evidence>
<dbReference type="InterPro" id="IPR000195">
    <property type="entry name" value="Rab-GAP-TBC_dom"/>
</dbReference>
<dbReference type="Pfam" id="PF23436">
    <property type="entry name" value="RabGap-TBC_2"/>
    <property type="match status" value="1"/>
</dbReference>
<feature type="region of interest" description="Disordered" evidence="4">
    <location>
        <begin position="56"/>
        <end position="118"/>
    </location>
</feature>
<feature type="compositionally biased region" description="Acidic residues" evidence="4">
    <location>
        <begin position="143"/>
        <end position="155"/>
    </location>
</feature>
<protein>
    <recommendedName>
        <fullName evidence="5">Rab-GAP TBC domain-containing protein</fullName>
    </recommendedName>
</protein>
<dbReference type="AlphaFoldDB" id="A0A8H7UVV1"/>
<evidence type="ECO:0000313" key="7">
    <source>
        <dbReference type="Proteomes" id="UP000650833"/>
    </source>
</evidence>
<keyword evidence="2 3" id="KW-0175">Coiled coil</keyword>
<dbReference type="Proteomes" id="UP000650833">
    <property type="component" value="Unassembled WGS sequence"/>
</dbReference>
<dbReference type="SMART" id="SM00164">
    <property type="entry name" value="TBC"/>
    <property type="match status" value="1"/>
</dbReference>
<dbReference type="OrthoDB" id="295078at2759"/>
<evidence type="ECO:0000256" key="4">
    <source>
        <dbReference type="SAM" id="MobiDB-lite"/>
    </source>
</evidence>
<dbReference type="Gene3D" id="1.10.472.80">
    <property type="entry name" value="Ypt/Rab-GAP domain of gyp1p, domain 3"/>
    <property type="match status" value="1"/>
</dbReference>
<dbReference type="SUPFAM" id="SSF47923">
    <property type="entry name" value="Ypt/Rab-GAP domain of gyp1p"/>
    <property type="match status" value="2"/>
</dbReference>
<comment type="caution">
    <text evidence="6">The sequence shown here is derived from an EMBL/GenBank/DDBJ whole genome shotgun (WGS) entry which is preliminary data.</text>
</comment>
<feature type="coiled-coil region" evidence="3">
    <location>
        <begin position="509"/>
        <end position="588"/>
    </location>
</feature>
<sequence length="661" mass="75671">MTETAIQNHVTDNNKEDDTLITDGSAITIRSNHSSIADAYSDDADYDSLDTIAEQQQQQNEKDVIVTSIPTSNQRRRRALTVTQNNRPGGKNDDESVATNSKKKVGEEQPDATATEAFDDMNLQDQIHELDDSLIDGNHDLSDSDYDDDDDDDGDLVSGHKRNQSHRSTMSSIHSYVSSASNYDLLLARLGSKDTNSSTSANTLDTPTQEIRNSFDRVYNDAVCKGEEDEIDWEFWSKVISDFNSVAKSEPKVLSYNIQRGIPPTLRGMIWQLFAKSKNVKLEEQYMQLLKEESVYEKAIARDLPKASFINHEYFTDQDGQEALFNVVKAYSLYDTEVGYSQGLLHITGPLLLNMPEEEAFCAIVQLMNKYDLRGHFLPQSELLSQRLYQLEGLVADHLPHIQRHFTAHGVRSNMYAYQWFSTLFAFKFPLDTVFRIYDMIFAEGIETLHRFSIALLERNQAIILSLEFDNLVNFLKNDLLETYMENANQLVKDAFQIHIISKRLDRLAKDYQVESARANNEAEAIEALKRQNKALAESIKKMDIEYSDLNKEHTEIATELITAKMDIARIHDENEALRQQSNDLKKVLETLPAEVETRVKEEMEILYTKNAALVERNSALEDQLAYMENMIIEIKEKYSESENEREGLRQRLTDLKRLMG</sequence>
<dbReference type="InterPro" id="IPR035969">
    <property type="entry name" value="Rab-GAP_TBC_sf"/>
</dbReference>
<gene>
    <name evidence="6" type="ORF">INT46_005963</name>
</gene>